<reference evidence="1" key="1">
    <citation type="submission" date="2020-05" db="EMBL/GenBank/DDBJ databases">
        <authorList>
            <person name="Chiriac C."/>
            <person name="Salcher M."/>
            <person name="Ghai R."/>
            <person name="Kavagutti S V."/>
        </authorList>
    </citation>
    <scope>NUCLEOTIDE SEQUENCE</scope>
</reference>
<evidence type="ECO:0000313" key="1">
    <source>
        <dbReference type="EMBL" id="CAB5226028.1"/>
    </source>
</evidence>
<organism evidence="1">
    <name type="scientific">uncultured Caudovirales phage</name>
    <dbReference type="NCBI Taxonomy" id="2100421"/>
    <lineage>
        <taxon>Viruses</taxon>
        <taxon>Duplodnaviria</taxon>
        <taxon>Heunggongvirae</taxon>
        <taxon>Uroviricota</taxon>
        <taxon>Caudoviricetes</taxon>
        <taxon>Peduoviridae</taxon>
        <taxon>Maltschvirus</taxon>
        <taxon>Maltschvirus maltsch</taxon>
    </lineage>
</organism>
<name>A0A6J7X5Z9_9CAUD</name>
<accession>A0A6J7X5Z9</accession>
<gene>
    <name evidence="1" type="ORF">UFOVP754_30</name>
</gene>
<sequence length="75" mass="8838">MEIRIIFNEETEKVENVIVGDKYTQELGFDECLGIIAALVMPKERRSLTWLKTKEQHQAIRDYWSSNKDKPIILD</sequence>
<protein>
    <submittedName>
        <fullName evidence="1">Uncharacterized protein</fullName>
    </submittedName>
</protein>
<dbReference type="EMBL" id="LR798349">
    <property type="protein sequence ID" value="CAB5226028.1"/>
    <property type="molecule type" value="Genomic_DNA"/>
</dbReference>
<proteinExistence type="predicted"/>